<dbReference type="PRINTS" id="PR00099">
    <property type="entry name" value="CPSGATASE"/>
</dbReference>
<evidence type="ECO:0000256" key="5">
    <source>
        <dbReference type="ARBA" id="ARBA00022741"/>
    </source>
</evidence>
<dbReference type="NCBIfam" id="TIGR01368">
    <property type="entry name" value="CPSaseIIsmall"/>
    <property type="match status" value="1"/>
</dbReference>
<evidence type="ECO:0000259" key="12">
    <source>
        <dbReference type="SMART" id="SM01097"/>
    </source>
</evidence>
<keyword evidence="11" id="KW-0055">Arginine biosynthesis</keyword>
<feature type="binding site" evidence="11">
    <location>
        <position position="300"/>
    </location>
    <ligand>
        <name>L-glutamine</name>
        <dbReference type="ChEBI" id="CHEBI:58359"/>
    </ligand>
</feature>
<dbReference type="OrthoDB" id="9804328at2"/>
<dbReference type="PROSITE" id="PS51273">
    <property type="entry name" value="GATASE_TYPE_1"/>
    <property type="match status" value="1"/>
</dbReference>
<dbReference type="SMART" id="SM01097">
    <property type="entry name" value="CPSase_sm_chain"/>
    <property type="match status" value="1"/>
</dbReference>
<dbReference type="InterPro" id="IPR029062">
    <property type="entry name" value="Class_I_gatase-like"/>
</dbReference>
<name>A0A5D3YIE2_9BACT</name>
<keyword evidence="7 11" id="KW-0315">Glutamine amidotransferase</keyword>
<dbReference type="EMBL" id="VNHY01000002">
    <property type="protein sequence ID" value="TYP93325.1"/>
    <property type="molecule type" value="Genomic_DNA"/>
</dbReference>
<dbReference type="Pfam" id="PF00988">
    <property type="entry name" value="CPSase_sm_chain"/>
    <property type="match status" value="1"/>
</dbReference>
<evidence type="ECO:0000256" key="10">
    <source>
        <dbReference type="ARBA" id="ARBA00049285"/>
    </source>
</evidence>
<dbReference type="NCBIfam" id="NF009475">
    <property type="entry name" value="PRK12838.1"/>
    <property type="match status" value="1"/>
</dbReference>
<feature type="region of interest" description="CPSase" evidence="11">
    <location>
        <begin position="1"/>
        <end position="179"/>
    </location>
</feature>
<comment type="catalytic activity">
    <reaction evidence="10 11">
        <text>L-glutamine + H2O = L-glutamate + NH4(+)</text>
        <dbReference type="Rhea" id="RHEA:15889"/>
        <dbReference type="ChEBI" id="CHEBI:15377"/>
        <dbReference type="ChEBI" id="CHEBI:28938"/>
        <dbReference type="ChEBI" id="CHEBI:29985"/>
        <dbReference type="ChEBI" id="CHEBI:58359"/>
    </reaction>
</comment>
<feature type="binding site" evidence="11">
    <location>
        <position position="259"/>
    </location>
    <ligand>
        <name>L-glutamine</name>
        <dbReference type="ChEBI" id="CHEBI:58359"/>
    </ligand>
</feature>
<evidence type="ECO:0000256" key="6">
    <source>
        <dbReference type="ARBA" id="ARBA00022840"/>
    </source>
</evidence>
<dbReference type="GO" id="GO:0005524">
    <property type="term" value="F:ATP binding"/>
    <property type="evidence" value="ECO:0007669"/>
    <property type="project" value="UniProtKB-UniRule"/>
</dbReference>
<feature type="binding site" evidence="11">
    <location>
        <position position="229"/>
    </location>
    <ligand>
        <name>L-glutamine</name>
        <dbReference type="ChEBI" id="CHEBI:58359"/>
    </ligand>
</feature>
<feature type="binding site" evidence="11">
    <location>
        <position position="302"/>
    </location>
    <ligand>
        <name>L-glutamine</name>
        <dbReference type="ChEBI" id="CHEBI:58359"/>
    </ligand>
</feature>
<keyword evidence="6 11" id="KW-0067">ATP-binding</keyword>
<feature type="active site" evidence="11">
    <location>
        <position position="343"/>
    </location>
</feature>
<dbReference type="RefSeq" id="WP_148898401.1">
    <property type="nucleotide sequence ID" value="NZ_VNHY01000002.1"/>
</dbReference>
<evidence type="ECO:0000313" key="13">
    <source>
        <dbReference type="EMBL" id="TYP93325.1"/>
    </source>
</evidence>
<comment type="pathway">
    <text evidence="2 11">Amino-acid biosynthesis; L-arginine biosynthesis; carbamoyl phosphate from bicarbonate: step 1/1.</text>
</comment>
<keyword evidence="14" id="KW-1185">Reference proteome</keyword>
<feature type="binding site" evidence="11">
    <location>
        <position position="231"/>
    </location>
    <ligand>
        <name>L-glutamine</name>
        <dbReference type="ChEBI" id="CHEBI:58359"/>
    </ligand>
</feature>
<dbReference type="PRINTS" id="PR00096">
    <property type="entry name" value="GATASE"/>
</dbReference>
<feature type="binding site" evidence="11">
    <location>
        <position position="51"/>
    </location>
    <ligand>
        <name>L-glutamine</name>
        <dbReference type="ChEBI" id="CHEBI:58359"/>
    </ligand>
</feature>
<dbReference type="Pfam" id="PF00117">
    <property type="entry name" value="GATase"/>
    <property type="match status" value="1"/>
</dbReference>
<dbReference type="GO" id="GO:0044205">
    <property type="term" value="P:'de novo' UMP biosynthetic process"/>
    <property type="evidence" value="ECO:0007669"/>
    <property type="project" value="UniProtKB-UniRule"/>
</dbReference>
<dbReference type="FunFam" id="3.50.30.20:FF:000001">
    <property type="entry name" value="Carbamoyl-phosphate synthase small chain"/>
    <property type="match status" value="1"/>
</dbReference>
<organism evidence="13 14">
    <name type="scientific">Fodinibius salinus</name>
    <dbReference type="NCBI Taxonomy" id="860790"/>
    <lineage>
        <taxon>Bacteria</taxon>
        <taxon>Pseudomonadati</taxon>
        <taxon>Balneolota</taxon>
        <taxon>Balneolia</taxon>
        <taxon>Balneolales</taxon>
        <taxon>Balneolaceae</taxon>
        <taxon>Fodinibius</taxon>
    </lineage>
</organism>
<evidence type="ECO:0000256" key="8">
    <source>
        <dbReference type="ARBA" id="ARBA00022975"/>
    </source>
</evidence>
<dbReference type="CDD" id="cd01744">
    <property type="entry name" value="GATase1_CPSase"/>
    <property type="match status" value="1"/>
</dbReference>
<feature type="binding site" evidence="11">
    <location>
        <position position="303"/>
    </location>
    <ligand>
        <name>L-glutamine</name>
        <dbReference type="ChEBI" id="CHEBI:58359"/>
    </ligand>
</feature>
<keyword evidence="5 11" id="KW-0547">Nucleotide-binding</keyword>
<accession>A0A5D3YIE2</accession>
<dbReference type="InterPro" id="IPR006274">
    <property type="entry name" value="CarbamoylP_synth_ssu"/>
</dbReference>
<feature type="active site" evidence="11">
    <location>
        <position position="345"/>
    </location>
</feature>
<dbReference type="HAMAP" id="MF_01209">
    <property type="entry name" value="CPSase_S_chain"/>
    <property type="match status" value="1"/>
</dbReference>
<dbReference type="UniPathway" id="UPA00070">
    <property type="reaction ID" value="UER00115"/>
</dbReference>
<dbReference type="InterPro" id="IPR035686">
    <property type="entry name" value="CPSase_GATase1"/>
</dbReference>
<dbReference type="Gene3D" id="3.40.50.880">
    <property type="match status" value="1"/>
</dbReference>
<comment type="caution">
    <text evidence="13">The sequence shown here is derived from an EMBL/GenBank/DDBJ whole genome shotgun (WGS) entry which is preliminary data.</text>
</comment>
<evidence type="ECO:0000256" key="4">
    <source>
        <dbReference type="ARBA" id="ARBA00022598"/>
    </source>
</evidence>
<feature type="active site" description="Nucleophile" evidence="11">
    <location>
        <position position="258"/>
    </location>
</feature>
<feature type="domain" description="Carbamoyl-phosphate synthase small subunit N-terminal" evidence="12">
    <location>
        <begin position="7"/>
        <end position="137"/>
    </location>
</feature>
<evidence type="ECO:0000256" key="2">
    <source>
        <dbReference type="ARBA" id="ARBA00005077"/>
    </source>
</evidence>
<dbReference type="Proteomes" id="UP000324595">
    <property type="component" value="Unassembled WGS sequence"/>
</dbReference>
<dbReference type="UniPathway" id="UPA00068">
    <property type="reaction ID" value="UER00171"/>
</dbReference>
<evidence type="ECO:0000256" key="3">
    <source>
        <dbReference type="ARBA" id="ARBA00007800"/>
    </source>
</evidence>
<dbReference type="InterPro" id="IPR017926">
    <property type="entry name" value="GATASE"/>
</dbReference>
<dbReference type="PANTHER" id="PTHR43418">
    <property type="entry name" value="MULTIFUNCTIONAL TRYPTOPHAN BIOSYNTHESIS PROTEIN-RELATED"/>
    <property type="match status" value="1"/>
</dbReference>
<comment type="subunit">
    <text evidence="11">Composed of two chains; the small (or glutamine) chain promotes the hydrolysis of glutamine to ammonia, which is used by the large (or ammonia) chain to synthesize carbamoyl phosphate. Tetramer of heterodimers (alpha,beta)4.</text>
</comment>
<dbReference type="GO" id="GO:0004359">
    <property type="term" value="F:glutaminase activity"/>
    <property type="evidence" value="ECO:0007669"/>
    <property type="project" value="RHEA"/>
</dbReference>
<comment type="function">
    <text evidence="11">Small subunit of the glutamine-dependent carbamoyl phosphate synthetase (CPSase). CPSase catalyzes the formation of carbamoyl phosphate from the ammonia moiety of glutamine, carbonate, and phosphate donated by ATP, constituting the first step of 2 biosynthetic pathways, one leading to arginine and/or urea and the other to pyrimidine nucleotides. The small subunit (glutamine amidotransferase) binds and cleaves glutamine to supply the large subunit with the substrate ammonia.</text>
</comment>
<evidence type="ECO:0000256" key="1">
    <source>
        <dbReference type="ARBA" id="ARBA00004812"/>
    </source>
</evidence>
<dbReference type="Gene3D" id="3.50.30.20">
    <property type="entry name" value="Carbamoyl-phosphate synthase small subunit, N-terminal domain"/>
    <property type="match status" value="1"/>
</dbReference>
<dbReference type="PANTHER" id="PTHR43418:SF7">
    <property type="entry name" value="CARBAMOYL-PHOSPHATE SYNTHASE SMALL CHAIN"/>
    <property type="match status" value="1"/>
</dbReference>
<dbReference type="SUPFAM" id="SSF52317">
    <property type="entry name" value="Class I glutamine amidotransferase-like"/>
    <property type="match status" value="1"/>
</dbReference>
<reference evidence="13 14" key="1">
    <citation type="submission" date="2019-07" db="EMBL/GenBank/DDBJ databases">
        <title>Genomic Encyclopedia of Archaeal and Bacterial Type Strains, Phase II (KMG-II): from individual species to whole genera.</title>
        <authorList>
            <person name="Goeker M."/>
        </authorList>
    </citation>
    <scope>NUCLEOTIDE SEQUENCE [LARGE SCALE GENOMIC DNA]</scope>
    <source>
        <strain evidence="13 14">DSM 21935</strain>
    </source>
</reference>
<dbReference type="GO" id="GO:0006207">
    <property type="term" value="P:'de novo' pyrimidine nucleobase biosynthetic process"/>
    <property type="evidence" value="ECO:0007669"/>
    <property type="project" value="InterPro"/>
</dbReference>
<dbReference type="GO" id="GO:0006541">
    <property type="term" value="P:glutamine metabolic process"/>
    <property type="evidence" value="ECO:0007669"/>
    <property type="project" value="InterPro"/>
</dbReference>
<keyword evidence="4 11" id="KW-0436">Ligase</keyword>
<evidence type="ECO:0000256" key="11">
    <source>
        <dbReference type="HAMAP-Rule" id="MF_01209"/>
    </source>
</evidence>
<dbReference type="GO" id="GO:0004088">
    <property type="term" value="F:carbamoyl-phosphate synthase (glutamine-hydrolyzing) activity"/>
    <property type="evidence" value="ECO:0007669"/>
    <property type="project" value="UniProtKB-UniRule"/>
</dbReference>
<keyword evidence="8 11" id="KW-0665">Pyrimidine biosynthesis</keyword>
<dbReference type="SUPFAM" id="SSF52021">
    <property type="entry name" value="Carbamoyl phosphate synthetase, small subunit N-terminal domain"/>
    <property type="match status" value="1"/>
</dbReference>
<gene>
    <name evidence="11" type="primary">carA</name>
    <name evidence="13" type="ORF">LX73_1025</name>
</gene>
<comment type="pathway">
    <text evidence="1 11">Pyrimidine metabolism; UMP biosynthesis via de novo pathway; (S)-dihydroorotate from bicarbonate: step 1/3.</text>
</comment>
<dbReference type="InterPro" id="IPR002474">
    <property type="entry name" value="CarbamoylP_synth_ssu_N"/>
</dbReference>
<evidence type="ECO:0000256" key="9">
    <source>
        <dbReference type="ARBA" id="ARBA00048816"/>
    </source>
</evidence>
<keyword evidence="11" id="KW-0028">Amino-acid biosynthesis</keyword>
<dbReference type="EC" id="6.3.5.5" evidence="11"/>
<proteinExistence type="inferred from homology"/>
<comment type="similarity">
    <text evidence="3 11">Belongs to the CarA family.</text>
</comment>
<dbReference type="InterPro" id="IPR050472">
    <property type="entry name" value="Anth_synth/Amidotransfase"/>
</dbReference>
<comment type="catalytic activity">
    <reaction evidence="9 11">
        <text>hydrogencarbonate + L-glutamine + 2 ATP + H2O = carbamoyl phosphate + L-glutamate + 2 ADP + phosphate + 2 H(+)</text>
        <dbReference type="Rhea" id="RHEA:18633"/>
        <dbReference type="ChEBI" id="CHEBI:15377"/>
        <dbReference type="ChEBI" id="CHEBI:15378"/>
        <dbReference type="ChEBI" id="CHEBI:17544"/>
        <dbReference type="ChEBI" id="CHEBI:29985"/>
        <dbReference type="ChEBI" id="CHEBI:30616"/>
        <dbReference type="ChEBI" id="CHEBI:43474"/>
        <dbReference type="ChEBI" id="CHEBI:58228"/>
        <dbReference type="ChEBI" id="CHEBI:58359"/>
        <dbReference type="ChEBI" id="CHEBI:456216"/>
        <dbReference type="EC" id="6.3.5.5"/>
    </reaction>
</comment>
<feature type="binding site" evidence="11">
    <location>
        <position position="262"/>
    </location>
    <ligand>
        <name>L-glutamine</name>
        <dbReference type="ChEBI" id="CHEBI:58359"/>
    </ligand>
</feature>
<dbReference type="GO" id="GO:0006526">
    <property type="term" value="P:L-arginine biosynthetic process"/>
    <property type="evidence" value="ECO:0007669"/>
    <property type="project" value="UniProtKB-UniRule"/>
</dbReference>
<sequence>MSQYPRDKAIIALSDGTVEHGFAIGKKGTTGGELCFNTSMVGYQEIFTDPSYYGQLMMMTYPHIGNYGTMSRDDEARNVMIAGLIVRSFSWEHSNSQADGNLQEYLEQHEVVGISGVDTRKLVRHIRSKGVMNAVISSTELDEDKLVEKAKNWDDMEGLELATEVTRQEPNTVHSDGPFKIAAFDYGIKQSIIDNFVDRGCSLRIFPAKGDFEEELEQWDPDGFFFSNGPGDPNATSEYALEVVNYAKNTGKPIFGICLGHQLMALSEGISTKKMYVGHRGANHPVKNLETGLVEITTQNHGFAVDEEDLDESKVEVTHLNLNDDTIEGLQFKNFPGMSVQYHPEASPGPHDSRYLFDQFLDMIKEEKKELT</sequence>
<dbReference type="PRINTS" id="PR00097">
    <property type="entry name" value="ANTSNTHASEII"/>
</dbReference>
<evidence type="ECO:0000313" key="14">
    <source>
        <dbReference type="Proteomes" id="UP000324595"/>
    </source>
</evidence>
<dbReference type="AlphaFoldDB" id="A0A5D3YIE2"/>
<evidence type="ECO:0000256" key="7">
    <source>
        <dbReference type="ARBA" id="ARBA00022962"/>
    </source>
</evidence>
<dbReference type="InterPro" id="IPR036480">
    <property type="entry name" value="CarbP_synth_ssu_N_sf"/>
</dbReference>
<protein>
    <recommendedName>
        <fullName evidence="11">Carbamoyl phosphate synthase small chain</fullName>
        <ecNumber evidence="11">6.3.5.5</ecNumber>
    </recommendedName>
    <alternativeName>
        <fullName evidence="11">Carbamoyl phosphate synthetase glutamine chain</fullName>
    </alternativeName>
</protein>